<evidence type="ECO:0000313" key="2">
    <source>
        <dbReference type="Proteomes" id="UP001451782"/>
    </source>
</evidence>
<reference evidence="1 2" key="1">
    <citation type="submission" date="2024-04" db="EMBL/GenBank/DDBJ databases">
        <title>Phylogenomic analyses of a clade within the roseobacter group suggest taxonomic reassignments of species of the genera Aestuariivita, Citreicella, Loktanella, Nautella, Pelagibaca, Ruegeria, Thalassobius, Thiobacimonas and Tropicibacter, and the proposal o.</title>
        <authorList>
            <person name="Jeon C.O."/>
        </authorList>
    </citation>
    <scope>NUCLEOTIDE SEQUENCE [LARGE SCALE GENOMIC DNA]</scope>
    <source>
        <strain evidence="1 2">G8-12</strain>
    </source>
</reference>
<dbReference type="Proteomes" id="UP001451782">
    <property type="component" value="Chromosome"/>
</dbReference>
<sequence length="342" mass="38542">MPTITEMELPKPKNWQEFEHMVCDAMAQRWRSSGLQMYGRPGQTQNGVDINGPDEIGRQVGIQCKRYEDVPSIKLILTEIANAEKFTPKLSTLYIATTADYDSTLQSSVRTLSDERVSKGEFAVSLLFWGDIVRGLILNPAILSAHYPNIVLRANGRADPDRNLAALELGFYCGDLWDFVLLVHGEFGWMAQVDPDSLTATLRMLERRAVQLLSTEESEGLIASLRAVREGCLSPKSSKSDWHLVEQHAKRVESRTVAAKSHLEGDEARWLALACQLGRIYAHSNELPEEQIRIDIEAKVLKLLPLRRDVVKARFDQAAMLSDGYAWADRIYGFLVNELLWA</sequence>
<dbReference type="RefSeq" id="WP_342070403.1">
    <property type="nucleotide sequence ID" value="NZ_CP151762.1"/>
</dbReference>
<evidence type="ECO:0008006" key="3">
    <source>
        <dbReference type="Google" id="ProtNLM"/>
    </source>
</evidence>
<name>A0AAN0M3L6_9RHOB</name>
<dbReference type="AlphaFoldDB" id="A0AAN0M3L6"/>
<dbReference type="KEGG" id="yag:AABB28_01585"/>
<dbReference type="EMBL" id="CP151762">
    <property type="protein sequence ID" value="WZU64033.1"/>
    <property type="molecule type" value="Genomic_DNA"/>
</dbReference>
<protein>
    <recommendedName>
        <fullName evidence="3">Restriction endonuclease type IV Mrr domain-containing protein</fullName>
    </recommendedName>
</protein>
<evidence type="ECO:0000313" key="1">
    <source>
        <dbReference type="EMBL" id="WZU64033.1"/>
    </source>
</evidence>
<keyword evidence="2" id="KW-1185">Reference proteome</keyword>
<organism evidence="1 2">
    <name type="scientific">Yoonia algicola</name>
    <dbReference type="NCBI Taxonomy" id="3137368"/>
    <lineage>
        <taxon>Bacteria</taxon>
        <taxon>Pseudomonadati</taxon>
        <taxon>Pseudomonadota</taxon>
        <taxon>Alphaproteobacteria</taxon>
        <taxon>Rhodobacterales</taxon>
        <taxon>Paracoccaceae</taxon>
        <taxon>Yoonia</taxon>
    </lineage>
</organism>
<gene>
    <name evidence="1" type="ORF">AABB28_01585</name>
</gene>
<accession>A0AAN0M3L6</accession>
<proteinExistence type="predicted"/>